<dbReference type="EMBL" id="FNON01000003">
    <property type="protein sequence ID" value="SDX61463.1"/>
    <property type="molecule type" value="Genomic_DNA"/>
</dbReference>
<protein>
    <submittedName>
        <fullName evidence="1">Uncharacterized protein</fullName>
    </submittedName>
</protein>
<accession>A0A1H3D4R6</accession>
<evidence type="ECO:0000313" key="1">
    <source>
        <dbReference type="EMBL" id="SDX61463.1"/>
    </source>
</evidence>
<proteinExistence type="predicted"/>
<organism evidence="1 2">
    <name type="scientific">Amycolatopsis xylanica</name>
    <dbReference type="NCBI Taxonomy" id="589385"/>
    <lineage>
        <taxon>Bacteria</taxon>
        <taxon>Bacillati</taxon>
        <taxon>Actinomycetota</taxon>
        <taxon>Actinomycetes</taxon>
        <taxon>Pseudonocardiales</taxon>
        <taxon>Pseudonocardiaceae</taxon>
        <taxon>Amycolatopsis</taxon>
    </lineage>
</organism>
<gene>
    <name evidence="1" type="ORF">SAMN05421504_103261</name>
</gene>
<dbReference type="AlphaFoldDB" id="A0A1H3D4R6"/>
<keyword evidence="2" id="KW-1185">Reference proteome</keyword>
<reference evidence="1 2" key="1">
    <citation type="submission" date="2016-10" db="EMBL/GenBank/DDBJ databases">
        <authorList>
            <person name="de Groot N.N."/>
        </authorList>
    </citation>
    <scope>NUCLEOTIDE SEQUENCE [LARGE SCALE GENOMIC DNA]</scope>
    <source>
        <strain evidence="1 2">CPCC 202699</strain>
    </source>
</reference>
<name>A0A1H3D4R6_9PSEU</name>
<dbReference type="RefSeq" id="WP_176968631.1">
    <property type="nucleotide sequence ID" value="NZ_FNON01000003.1"/>
</dbReference>
<sequence>MSVVKRQRTCAVCGAPFADGEQAELEPLIDGVIRYLAVHPGHSTWRRSYEEELPKAS</sequence>
<evidence type="ECO:0000313" key="2">
    <source>
        <dbReference type="Proteomes" id="UP000199515"/>
    </source>
</evidence>
<dbReference type="Proteomes" id="UP000199515">
    <property type="component" value="Unassembled WGS sequence"/>
</dbReference>
<dbReference type="STRING" id="589385.SAMN05421504_103261"/>